<dbReference type="InterPro" id="IPR011059">
    <property type="entry name" value="Metal-dep_hydrolase_composite"/>
</dbReference>
<keyword evidence="2" id="KW-0378">Hydrolase</keyword>
<dbReference type="Pfam" id="PF07969">
    <property type="entry name" value="Amidohydro_3"/>
    <property type="match status" value="1"/>
</dbReference>
<protein>
    <submittedName>
        <fullName evidence="2">Amidohydrolase</fullName>
        <ecNumber evidence="2">3.5.-.-</ecNumber>
    </submittedName>
</protein>
<reference evidence="2 3" key="1">
    <citation type="submission" date="2024-12" db="EMBL/GenBank/DDBJ databases">
        <title>The coexistence of Mycolicibacterium septicum and Mycolicibacterium nivoides in clinical samples.</title>
        <authorList>
            <person name="Wang C."/>
            <person name="Feng Y."/>
            <person name="Zong Z."/>
        </authorList>
    </citation>
    <scope>NUCLEOTIDE SEQUENCE [LARGE SCALE GENOMIC DNA]</scope>
    <source>
        <strain evidence="2 3">120309</strain>
    </source>
</reference>
<accession>A0ABW9LKD2</accession>
<dbReference type="Proteomes" id="UP001635816">
    <property type="component" value="Unassembled WGS sequence"/>
</dbReference>
<sequence>MTLIKTRSADMSAPAQLQVLRARRVITPSRTPANSIAFVNGRILAVGDFDDLLRKFPHALVQDGGDSVISPGFNDAHLHLALAVEDELSLDASPSTVSSLAELSAIVAAAAAEPDRQGWIRAVGYDDAKMKERRILTRWDLDAVTGTIPTIVIHVSAHWAVVNSAALAAGGITDFSTPPSGGDYGRDGNGRLNGILYERAFDDFAYGYRTRADGRSVVPPIGLADRVLAVERVIGRWHAAGITSVCDALVGPDDIRLFATAREQGLLTMRVGFLLAAEHYDEIHRLRLRSGFGDDHLRFVGVKAFADGAIAGRTCQMDGPTNPEHREIQVLTPAEMRDVVERVHGDGNRICVHANGDRAISSVLDELERMQHVEPKLALRHRIEHCSIVNDDILRRMHAMSVIAVPLANYVYEHGASLIEWYGEERLERMFAHRAFLDAGVTVGGSSDFPCSAVEPLLAMQSMVTRVGWDGAVVGPSQRISAAEAHSIYTEGSATASGEDGSKGTLAAGKAADFVLLDKDPSEVPPDQISRITVHSTYVAGETVYVRN</sequence>
<dbReference type="PANTHER" id="PTHR22642:SF2">
    <property type="entry name" value="PROTEIN LONG AFTER FAR-RED 3"/>
    <property type="match status" value="1"/>
</dbReference>
<dbReference type="EC" id="3.5.-.-" evidence="2"/>
<evidence type="ECO:0000259" key="1">
    <source>
        <dbReference type="Pfam" id="PF07969"/>
    </source>
</evidence>
<dbReference type="SUPFAM" id="SSF51338">
    <property type="entry name" value="Composite domain of metallo-dependent hydrolases"/>
    <property type="match status" value="1"/>
</dbReference>
<evidence type="ECO:0000313" key="3">
    <source>
        <dbReference type="Proteomes" id="UP001635816"/>
    </source>
</evidence>
<feature type="domain" description="Amidohydrolase 3" evidence="1">
    <location>
        <begin position="66"/>
        <end position="545"/>
    </location>
</feature>
<dbReference type="SUPFAM" id="SSF51556">
    <property type="entry name" value="Metallo-dependent hydrolases"/>
    <property type="match status" value="1"/>
</dbReference>
<dbReference type="CDD" id="cd01300">
    <property type="entry name" value="YtcJ_like"/>
    <property type="match status" value="1"/>
</dbReference>
<dbReference type="EMBL" id="JBKBDD010000022">
    <property type="protein sequence ID" value="MFN6548362.1"/>
    <property type="molecule type" value="Genomic_DNA"/>
</dbReference>
<dbReference type="PANTHER" id="PTHR22642">
    <property type="entry name" value="IMIDAZOLONEPROPIONASE"/>
    <property type="match status" value="1"/>
</dbReference>
<dbReference type="Gene3D" id="3.10.310.70">
    <property type="match status" value="1"/>
</dbReference>
<dbReference type="Gene3D" id="2.30.40.10">
    <property type="entry name" value="Urease, subunit C, domain 1"/>
    <property type="match status" value="1"/>
</dbReference>
<organism evidence="2 3">
    <name type="scientific">Mycolicibacterium nivoides</name>
    <dbReference type="NCBI Taxonomy" id="2487344"/>
    <lineage>
        <taxon>Bacteria</taxon>
        <taxon>Bacillati</taxon>
        <taxon>Actinomycetota</taxon>
        <taxon>Actinomycetes</taxon>
        <taxon>Mycobacteriales</taxon>
        <taxon>Mycobacteriaceae</taxon>
        <taxon>Mycolicibacterium</taxon>
    </lineage>
</organism>
<name>A0ABW9LKD2_9MYCO</name>
<dbReference type="GO" id="GO:0016787">
    <property type="term" value="F:hydrolase activity"/>
    <property type="evidence" value="ECO:0007669"/>
    <property type="project" value="UniProtKB-KW"/>
</dbReference>
<dbReference type="InterPro" id="IPR032466">
    <property type="entry name" value="Metal_Hydrolase"/>
</dbReference>
<evidence type="ECO:0000313" key="2">
    <source>
        <dbReference type="EMBL" id="MFN6548362.1"/>
    </source>
</evidence>
<dbReference type="Gene3D" id="3.20.20.140">
    <property type="entry name" value="Metal-dependent hydrolases"/>
    <property type="match status" value="1"/>
</dbReference>
<dbReference type="RefSeq" id="WP_409545873.1">
    <property type="nucleotide sequence ID" value="NZ_JBKBDD010000022.1"/>
</dbReference>
<comment type="caution">
    <text evidence="2">The sequence shown here is derived from an EMBL/GenBank/DDBJ whole genome shotgun (WGS) entry which is preliminary data.</text>
</comment>
<proteinExistence type="predicted"/>
<dbReference type="InterPro" id="IPR033932">
    <property type="entry name" value="YtcJ-like"/>
</dbReference>
<dbReference type="InterPro" id="IPR013108">
    <property type="entry name" value="Amidohydro_3"/>
</dbReference>
<gene>
    <name evidence="2" type="ORF">ACK4CT_34890</name>
</gene>
<keyword evidence="3" id="KW-1185">Reference proteome</keyword>